<dbReference type="HOGENOM" id="CLU_1275955_0_0_11"/>
<proteinExistence type="predicted"/>
<organism evidence="2 3">
    <name type="scientific">Dermacoccus nishinomiyaensis</name>
    <dbReference type="NCBI Taxonomy" id="1274"/>
    <lineage>
        <taxon>Bacteria</taxon>
        <taxon>Bacillati</taxon>
        <taxon>Actinomycetota</taxon>
        <taxon>Actinomycetes</taxon>
        <taxon>Micrococcales</taxon>
        <taxon>Dermacoccaceae</taxon>
        <taxon>Dermacoccus</taxon>
    </lineage>
</organism>
<feature type="transmembrane region" description="Helical" evidence="1">
    <location>
        <begin position="24"/>
        <end position="48"/>
    </location>
</feature>
<dbReference type="AlphaFoldDB" id="A0A075JH37"/>
<dbReference type="EMBL" id="CP008889">
    <property type="protein sequence ID" value="AIF41219.1"/>
    <property type="molecule type" value="Genomic_DNA"/>
</dbReference>
<keyword evidence="1" id="KW-0472">Membrane</keyword>
<keyword evidence="1" id="KW-1133">Transmembrane helix</keyword>
<dbReference type="RefSeq" id="WP_038568884.1">
    <property type="nucleotide sequence ID" value="NZ_CP008889.1"/>
</dbReference>
<accession>A0A075JH37</accession>
<protein>
    <submittedName>
        <fullName evidence="2">Uncharacterized protein</fullName>
    </submittedName>
</protein>
<evidence type="ECO:0000256" key="1">
    <source>
        <dbReference type="SAM" id="Phobius"/>
    </source>
</evidence>
<evidence type="ECO:0000313" key="2">
    <source>
        <dbReference type="EMBL" id="AIF41219.1"/>
    </source>
</evidence>
<reference evidence="2 3" key="1">
    <citation type="submission" date="2014-07" db="EMBL/GenBank/DDBJ databases">
        <title>Genome Sequencing of Dermacoccus nishinomiyaensis.</title>
        <authorList>
            <person name="Hong K.W."/>
            <person name="Chan K.G."/>
        </authorList>
    </citation>
    <scope>NUCLEOTIDE SEQUENCE [LARGE SCALE GENOMIC DNA]</scope>
    <source>
        <strain evidence="2 3">M25</strain>
    </source>
</reference>
<gene>
    <name evidence="2" type="ORF">HX89_09970</name>
</gene>
<dbReference type="Proteomes" id="UP000027986">
    <property type="component" value="Chromosome"/>
</dbReference>
<name>A0A075JH37_9MICO</name>
<keyword evidence="1" id="KW-0812">Transmembrane</keyword>
<keyword evidence="3" id="KW-1185">Reference proteome</keyword>
<sequence>MTVRFDHAAHVATVWLPQLSPTHVTVVSTLAALAFCAVLIGAIAWMFASMCLERAHPWRFGVIAALAVVALVAAVPSMRHRVAGSAPIASATATIERADALSAARAAAVPEKDWRPEAKAVAAPASSDVTWSPDDLHALSVAAQKKNGLTETYARSRIEVDSIGQETATIAAHGTTYLTKDDKRVRCVARVKNVVKNNVGQPLSAELDQVVCAPAA</sequence>
<feature type="transmembrane region" description="Helical" evidence="1">
    <location>
        <begin position="60"/>
        <end position="78"/>
    </location>
</feature>
<dbReference type="GeneID" id="41841455"/>
<evidence type="ECO:0000313" key="3">
    <source>
        <dbReference type="Proteomes" id="UP000027986"/>
    </source>
</evidence>
<dbReference type="KEGG" id="dni:HX89_09970"/>